<dbReference type="GO" id="GO:0009279">
    <property type="term" value="C:cell outer membrane"/>
    <property type="evidence" value="ECO:0007669"/>
    <property type="project" value="UniProtKB-UniRule"/>
</dbReference>
<dbReference type="Gene3D" id="2.40.160.50">
    <property type="entry name" value="membrane protein fhac: a member of the omp85/tpsb transporter family"/>
    <property type="match status" value="1"/>
</dbReference>
<dbReference type="InterPro" id="IPR034746">
    <property type="entry name" value="POTRA"/>
</dbReference>
<dbReference type="Pfam" id="PF07244">
    <property type="entry name" value="POTRA"/>
    <property type="match status" value="4"/>
</dbReference>
<dbReference type="NCBIfam" id="TIGR03303">
    <property type="entry name" value="OM_YaeT"/>
    <property type="match status" value="1"/>
</dbReference>
<keyword evidence="2" id="KW-1134">Transmembrane beta strand</keyword>
<feature type="domain" description="POTRA" evidence="10">
    <location>
        <begin position="190"/>
        <end position="277"/>
    </location>
</feature>
<organism evidence="11">
    <name type="scientific">uncultured Gemmatimonadales bacterium HF0200_36I24</name>
    <dbReference type="NCBI Taxonomy" id="723614"/>
    <lineage>
        <taxon>Bacteria</taxon>
        <taxon>Pseudomonadati</taxon>
        <taxon>Gemmatimonadota</taxon>
        <taxon>Gemmatimonadia</taxon>
        <taxon>Gemmatimonadales</taxon>
        <taxon>environmental samples</taxon>
    </lineage>
</organism>
<comment type="subcellular location">
    <subcellularLocation>
        <location evidence="1">Membrane</location>
    </subcellularLocation>
</comment>
<dbReference type="AlphaFoldDB" id="E7C484"/>
<keyword evidence="6" id="KW-0472">Membrane</keyword>
<evidence type="ECO:0000256" key="1">
    <source>
        <dbReference type="ARBA" id="ARBA00004370"/>
    </source>
</evidence>
<dbReference type="InterPro" id="IPR000184">
    <property type="entry name" value="Bac_surfAg_D15"/>
</dbReference>
<dbReference type="GO" id="GO:0071709">
    <property type="term" value="P:membrane assembly"/>
    <property type="evidence" value="ECO:0007669"/>
    <property type="project" value="InterPro"/>
</dbReference>
<evidence type="ECO:0000256" key="2">
    <source>
        <dbReference type="ARBA" id="ARBA00022452"/>
    </source>
</evidence>
<reference evidence="11" key="1">
    <citation type="submission" date="2010-01" db="EMBL/GenBank/DDBJ databases">
        <title>Genome fragments of uncultured bacteria from the North Pacific subtropical Gyre.</title>
        <authorList>
            <person name="Pham V.D."/>
            <person name="Delong E.F."/>
        </authorList>
    </citation>
    <scope>NUCLEOTIDE SEQUENCE</scope>
</reference>
<keyword evidence="7" id="KW-0998">Cell outer membrane</keyword>
<evidence type="ECO:0000256" key="9">
    <source>
        <dbReference type="SAM" id="SignalP"/>
    </source>
</evidence>
<dbReference type="PANTHER" id="PTHR12815:SF47">
    <property type="entry name" value="TRANSLOCATION AND ASSEMBLY MODULE SUBUNIT TAMA"/>
    <property type="match status" value="1"/>
</dbReference>
<evidence type="ECO:0000256" key="7">
    <source>
        <dbReference type="ARBA" id="ARBA00023237"/>
    </source>
</evidence>
<sequence>MLRAMKALLLYPIVLVLVVGSNTVQAQEEVAAGPIRIDSVGVEGNVRLRSITVISLGNINRGSSYTIFDIQKAVKEMWATGQFWDITARVEGDVGERVTLVWEVEEQDLMRNVVITGLVNVKAGEVRDTTGVKAGRPYSPWKVDQAKSFIREELAAQGITYASIEERVEKIPDREKEIILYLDVTEGTMVTVADVDFTGNESFSDGDLKGAMSVKPEGFMWWRPGSYDRSSLDEDLSKSLPDYYAKKGYLDFQVPEDSLIINPITGKTKIEVTVDEGVQYYLKDFSITGNSEFPTDQLERYFETEESSLFSDVFGEEQLPVFDSVAFQDATTEVSQLYQNEGYLYSQIIPYVNRNPINEGEPATVDVGWRINEGTQAYIARVDIEGNDYTYDRVIRDKIFILPGDVYSQERIIQSFQNISSLGYFDTPMQVPDIETTDEGDVNVTFSVTEKPTGAINFGTSVGGYYGISGFVGYDQPNLFGKGKTGSVRWDFGKWQNNQQLSYTDPGIRESLVSGSLNAFNGRDRFISFQSGERTRSGVSLRFGFPVRGARYTRLFTGYGLSRTKFRLHSGNSDQSLFGVPPGIQSTISVGITRTTLNHPIFATVGSRQTMNIDFNGGPLGGHGKFVKTTAEGSWWIPVGVVGGDPNEPGSGVTFTAGMTFRTGTIQGNSRRFPFERFWMGGVQFGEQLRGYDETTVTPEGYFPERSRSIRDIDRLGTSFFSMTTELAMRMGTQLSASLFFDAGNVWRNAREVDPTSLRRGAGIGILLVTPFGPVGLDYAYGFDKTEPGWTLHFNLGGGRF</sequence>
<evidence type="ECO:0000256" key="8">
    <source>
        <dbReference type="NCBIfam" id="TIGR03303"/>
    </source>
</evidence>
<dbReference type="PROSITE" id="PS51779">
    <property type="entry name" value="POTRA"/>
    <property type="match status" value="1"/>
</dbReference>
<dbReference type="Gene3D" id="3.10.20.310">
    <property type="entry name" value="membrane protein fhac"/>
    <property type="match status" value="5"/>
</dbReference>
<dbReference type="PIRSF" id="PIRSF006076">
    <property type="entry name" value="OM_assembly_OMP85"/>
    <property type="match status" value="1"/>
</dbReference>
<evidence type="ECO:0000256" key="3">
    <source>
        <dbReference type="ARBA" id="ARBA00022692"/>
    </source>
</evidence>
<keyword evidence="5" id="KW-0677">Repeat</keyword>
<dbReference type="EMBL" id="GU567980">
    <property type="protein sequence ID" value="ADI22258.1"/>
    <property type="molecule type" value="Genomic_DNA"/>
</dbReference>
<feature type="chain" id="PRO_5003217732" description="Outer membrane protein assembly factor BamA" evidence="9">
    <location>
        <begin position="27"/>
        <end position="801"/>
    </location>
</feature>
<name>E7C484_9BACT</name>
<proteinExistence type="predicted"/>
<evidence type="ECO:0000256" key="4">
    <source>
        <dbReference type="ARBA" id="ARBA00022729"/>
    </source>
</evidence>
<keyword evidence="3" id="KW-0812">Transmembrane</keyword>
<dbReference type="Pfam" id="PF01103">
    <property type="entry name" value="Omp85"/>
    <property type="match status" value="1"/>
</dbReference>
<protein>
    <recommendedName>
        <fullName evidence="8">Outer membrane protein assembly factor BamA</fullName>
    </recommendedName>
</protein>
<accession>E7C484</accession>
<evidence type="ECO:0000259" key="10">
    <source>
        <dbReference type="PROSITE" id="PS51779"/>
    </source>
</evidence>
<evidence type="ECO:0000256" key="5">
    <source>
        <dbReference type="ARBA" id="ARBA00022737"/>
    </source>
</evidence>
<evidence type="ECO:0000313" key="11">
    <source>
        <dbReference type="EMBL" id="ADI22258.1"/>
    </source>
</evidence>
<dbReference type="InterPro" id="IPR023707">
    <property type="entry name" value="OM_assembly_BamA"/>
</dbReference>
<keyword evidence="4 9" id="KW-0732">Signal</keyword>
<evidence type="ECO:0000256" key="6">
    <source>
        <dbReference type="ARBA" id="ARBA00023136"/>
    </source>
</evidence>
<dbReference type="InterPro" id="IPR039910">
    <property type="entry name" value="D15-like"/>
</dbReference>
<feature type="signal peptide" evidence="9">
    <location>
        <begin position="1"/>
        <end position="26"/>
    </location>
</feature>
<dbReference type="InterPro" id="IPR010827">
    <property type="entry name" value="BamA/TamA_POTRA"/>
</dbReference>
<dbReference type="PANTHER" id="PTHR12815">
    <property type="entry name" value="SORTING AND ASSEMBLY MACHINERY SAMM50 PROTEIN FAMILY MEMBER"/>
    <property type="match status" value="1"/>
</dbReference>